<dbReference type="EMBL" id="JBEHCU010004578">
    <property type="protein sequence ID" value="KAL1401553.1"/>
    <property type="molecule type" value="Genomic_DNA"/>
</dbReference>
<feature type="domain" description="DUF753" evidence="2">
    <location>
        <begin position="185"/>
        <end position="256"/>
    </location>
</feature>
<feature type="non-terminal residue" evidence="3">
    <location>
        <position position="637"/>
    </location>
</feature>
<feature type="domain" description="DUF753" evidence="2">
    <location>
        <begin position="518"/>
        <end position="588"/>
    </location>
</feature>
<evidence type="ECO:0000256" key="1">
    <source>
        <dbReference type="SAM" id="SignalP"/>
    </source>
</evidence>
<evidence type="ECO:0000313" key="4">
    <source>
        <dbReference type="Proteomes" id="UP001562425"/>
    </source>
</evidence>
<keyword evidence="1" id="KW-0732">Signal</keyword>
<evidence type="ECO:0000313" key="3">
    <source>
        <dbReference type="EMBL" id="KAL1401553.1"/>
    </source>
</evidence>
<dbReference type="Pfam" id="PF05444">
    <property type="entry name" value="DUF753"/>
    <property type="match status" value="7"/>
</dbReference>
<feature type="signal peptide" evidence="1">
    <location>
        <begin position="1"/>
        <end position="21"/>
    </location>
</feature>
<evidence type="ECO:0000259" key="2">
    <source>
        <dbReference type="Pfam" id="PF05444"/>
    </source>
</evidence>
<feature type="chain" id="PRO_5044795817" description="DUF753 domain-containing protein" evidence="1">
    <location>
        <begin position="22"/>
        <end position="637"/>
    </location>
</feature>
<organism evidence="3 4">
    <name type="scientific">Culex pipiens pipiens</name>
    <name type="common">Northern house mosquito</name>
    <dbReference type="NCBI Taxonomy" id="38569"/>
    <lineage>
        <taxon>Eukaryota</taxon>
        <taxon>Metazoa</taxon>
        <taxon>Ecdysozoa</taxon>
        <taxon>Arthropoda</taxon>
        <taxon>Hexapoda</taxon>
        <taxon>Insecta</taxon>
        <taxon>Pterygota</taxon>
        <taxon>Neoptera</taxon>
        <taxon>Endopterygota</taxon>
        <taxon>Diptera</taxon>
        <taxon>Nematocera</taxon>
        <taxon>Culicoidea</taxon>
        <taxon>Culicidae</taxon>
        <taxon>Culicinae</taxon>
        <taxon>Culicini</taxon>
        <taxon>Culex</taxon>
        <taxon>Culex</taxon>
    </lineage>
</organism>
<name>A0ABD1DP57_CULPP</name>
<dbReference type="PANTHER" id="PTHR21721">
    <property type="entry name" value="GH09876P-RELATED"/>
    <property type="match status" value="1"/>
</dbReference>
<comment type="caution">
    <text evidence="3">The sequence shown here is derived from an EMBL/GenBank/DDBJ whole genome shotgun (WGS) entry which is preliminary data.</text>
</comment>
<feature type="domain" description="DUF753" evidence="2">
    <location>
        <begin position="437"/>
        <end position="507"/>
    </location>
</feature>
<accession>A0ABD1DP57</accession>
<sequence>MFRPSSLTVLITLLCSGTALGQIPSEKIGCIQCSTRDNPNCINGDIEPSSCRRDQWCFTRLVDGHVQRGCGDQMIFQDFYRCAQGTLPNCVACIGFGCNNVFWPRCHQCSEAGEAGCADEQDDLDATICRYSSTNNYCYAELTNGRVSRGCGSDYPECLQNSANCHICSKDSCNGQAKADLKTTKCQQCHSSNNDCADGSSTALNTECSRLADSCFTTINDYNSKVQRGCLDSIGSNECTPASDASCVVCQGDNCNQNPWLKCYQCGVQEMFYFNNCKEEQTAVSTPRFCKKQQVGDKCYTRTSDGYFERGCLSDLEPNSSVDKQCSEPGCNSWSSWITITLLVFCASLLLLEEILAAKISCIKCSSANDTNCARAKLEPNECTQEDDQCFFRIFNDNLIRGCYADLNAIEQASCDSNGGMCVKCQQSGCNNAYWPRCHTCVENVDVGCEDEQSNSSKTSFCSVFYSDNYCFASLNNDIVLRGCGSDYPACLGNRLTCQMCYSDGCNSLSKTGLTESKCQKCYSLEDDCIYGNSSAIITSCSRLGDPCFTTIRDGKIQRGCLDFADNVRLCSDPTDATCVACQGANCNANPWLRCHQCRVTDVDKSCNDEKANQTMATFCRNHQANDRCYSRTVDGV</sequence>
<keyword evidence="4" id="KW-1185">Reference proteome</keyword>
<gene>
    <name evidence="3" type="ORF">pipiens_006512</name>
</gene>
<reference evidence="3 4" key="1">
    <citation type="submission" date="2024-05" db="EMBL/GenBank/DDBJ databases">
        <title>Culex pipiens pipiens assembly and annotation.</title>
        <authorList>
            <person name="Alout H."/>
            <person name="Durand T."/>
        </authorList>
    </citation>
    <scope>NUCLEOTIDE SEQUENCE [LARGE SCALE GENOMIC DNA]</scope>
    <source>
        <strain evidence="3">HA-2024</strain>
        <tissue evidence="3">Whole body</tissue>
    </source>
</reference>
<protein>
    <recommendedName>
        <fullName evidence="2">DUF753 domain-containing protein</fullName>
    </recommendedName>
</protein>
<proteinExistence type="predicted"/>
<dbReference type="AlphaFoldDB" id="A0ABD1DP57"/>
<feature type="domain" description="DUF753" evidence="2">
    <location>
        <begin position="262"/>
        <end position="329"/>
    </location>
</feature>
<dbReference type="Proteomes" id="UP001562425">
    <property type="component" value="Unassembled WGS sequence"/>
</dbReference>
<dbReference type="InterPro" id="IPR008472">
    <property type="entry name" value="DUF753"/>
</dbReference>
<feature type="domain" description="DUF753" evidence="2">
    <location>
        <begin position="105"/>
        <end position="174"/>
    </location>
</feature>
<feature type="domain" description="DUF753" evidence="2">
    <location>
        <begin position="30"/>
        <end position="99"/>
    </location>
</feature>
<feature type="domain" description="DUF753" evidence="2">
    <location>
        <begin position="361"/>
        <end position="431"/>
    </location>
</feature>